<organism evidence="2 3">
    <name type="scientific">Cutaneotrichosporon cavernicola</name>
    <dbReference type="NCBI Taxonomy" id="279322"/>
    <lineage>
        <taxon>Eukaryota</taxon>
        <taxon>Fungi</taxon>
        <taxon>Dikarya</taxon>
        <taxon>Basidiomycota</taxon>
        <taxon>Agaricomycotina</taxon>
        <taxon>Tremellomycetes</taxon>
        <taxon>Trichosporonales</taxon>
        <taxon>Trichosporonaceae</taxon>
        <taxon>Cutaneotrichosporon</taxon>
    </lineage>
</organism>
<feature type="region of interest" description="Disordered" evidence="1">
    <location>
        <begin position="265"/>
        <end position="295"/>
    </location>
</feature>
<proteinExistence type="predicted"/>
<evidence type="ECO:0000256" key="1">
    <source>
        <dbReference type="SAM" id="MobiDB-lite"/>
    </source>
</evidence>
<dbReference type="EMBL" id="AP028212">
    <property type="protein sequence ID" value="BEI88217.1"/>
    <property type="molecule type" value="Genomic_DNA"/>
</dbReference>
<dbReference type="GeneID" id="85492088"/>
<name>A0AA48I8N6_9TREE</name>
<gene>
    <name evidence="2" type="ORF">CcaverHIS019_0109350</name>
</gene>
<dbReference type="KEGG" id="ccac:CcaHIS019_0109350"/>
<dbReference type="AlphaFoldDB" id="A0AA48I8N6"/>
<evidence type="ECO:0000313" key="2">
    <source>
        <dbReference type="EMBL" id="BEI88217.1"/>
    </source>
</evidence>
<dbReference type="Proteomes" id="UP001233271">
    <property type="component" value="Chromosome 1"/>
</dbReference>
<keyword evidence="3" id="KW-1185">Reference proteome</keyword>
<dbReference type="RefSeq" id="XP_060453483.1">
    <property type="nucleotide sequence ID" value="XM_060604248.1"/>
</dbReference>
<accession>A0AA48I8N6</accession>
<sequence length="414" mass="44976">MSSSAFELRRVNSLPANSYRRRKDPVHRRLASLFELPPSPELLAEPGSVSSSRDITNSPVLATSALVMEPASITTSPIMEQSTLSNSPLVMEPSFTSSFVIPGSAPSSPSLREAVITDTDTMPFLTGNDKDSPSPQASSDSEDDSAPMTPVQLRNQLLAAVQRDERVIAEQLGPVTEWETNDSLVVDEAVSESYADDEVGSTYTSETEVLVFYTCCPSETESEELVCWQEELLRPHVEECIAIEEPASDSAAETSEHITTDEATAINEAPTTDHPAAPGEPSSDEPSVQSGAPLRRRSTLRARFSYIFARSPTMDTPDASLPTTSPAYIPHVLRPQYTNEQFGRIHRAMTVSEPRGTSPAAQSQMSMANVYPQTESNVQAMGVGTEGSTRRGAMWNMGSIRNSIKGVWRRSAVM</sequence>
<reference evidence="2" key="1">
    <citation type="journal article" date="2023" name="BMC Genomics">
        <title>Chromosome-level genome assemblies of Cutaneotrichosporon spp. (Trichosporonales, Basidiomycota) reveal imbalanced evolution between nucleotide sequences and chromosome synteny.</title>
        <authorList>
            <person name="Kobayashi Y."/>
            <person name="Kayamori A."/>
            <person name="Aoki K."/>
            <person name="Shiwa Y."/>
            <person name="Matsutani M."/>
            <person name="Fujita N."/>
            <person name="Sugita T."/>
            <person name="Iwasaki W."/>
            <person name="Tanaka N."/>
            <person name="Takashima M."/>
        </authorList>
    </citation>
    <scope>NUCLEOTIDE SEQUENCE</scope>
    <source>
        <strain evidence="2">HIS019</strain>
    </source>
</reference>
<evidence type="ECO:0000313" key="3">
    <source>
        <dbReference type="Proteomes" id="UP001233271"/>
    </source>
</evidence>
<feature type="region of interest" description="Disordered" evidence="1">
    <location>
        <begin position="121"/>
        <end position="148"/>
    </location>
</feature>
<protein>
    <submittedName>
        <fullName evidence="2">Uncharacterized protein</fullName>
    </submittedName>
</protein>